<dbReference type="EMBL" id="LLXZ01000018">
    <property type="protein sequence ID" value="KRR13945.1"/>
    <property type="molecule type" value="Genomic_DNA"/>
</dbReference>
<protein>
    <submittedName>
        <fullName evidence="1">Uncharacterized protein</fullName>
    </submittedName>
</protein>
<proteinExistence type="predicted"/>
<name>A0A0R3M1I2_9BRAD</name>
<dbReference type="Proteomes" id="UP000050863">
    <property type="component" value="Unassembled WGS sequence"/>
</dbReference>
<reference evidence="1 2" key="1">
    <citation type="submission" date="2014-03" db="EMBL/GenBank/DDBJ databases">
        <title>Bradyrhizobium valentinum sp. nov., isolated from effective nodules of Lupinus mariae-josephae, a lupine endemic of basic-lime soils in Eastern Spain.</title>
        <authorList>
            <person name="Duran D."/>
            <person name="Rey L."/>
            <person name="Navarro A."/>
            <person name="Busquets A."/>
            <person name="Imperial J."/>
            <person name="Ruiz-Argueso T."/>
        </authorList>
    </citation>
    <scope>NUCLEOTIDE SEQUENCE [LARGE SCALE GENOMIC DNA]</scope>
    <source>
        <strain evidence="1 2">PAC68</strain>
    </source>
</reference>
<evidence type="ECO:0000313" key="2">
    <source>
        <dbReference type="Proteomes" id="UP000050863"/>
    </source>
</evidence>
<accession>A0A0R3M1I2</accession>
<keyword evidence="2" id="KW-1185">Reference proteome</keyword>
<gene>
    <name evidence="1" type="ORF">CQ12_40495</name>
</gene>
<dbReference type="RefSeq" id="WP_057834022.1">
    <property type="nucleotide sequence ID" value="NZ_LLXZ01000018.1"/>
</dbReference>
<evidence type="ECO:0000313" key="1">
    <source>
        <dbReference type="EMBL" id="KRR13945.1"/>
    </source>
</evidence>
<sequence length="109" mass="11795">MNGGGFGSSWKCFTISGTQDFSFGRTGLRLLQSVALCTQRVDVIQHTIQQSFGRCLGNAGSLQLPDLAALAVDLRAHTFDLSPNEFDSLHGAPVVEVSWRHKNKQGGSF</sequence>
<dbReference type="AlphaFoldDB" id="A0A0R3M1I2"/>
<comment type="caution">
    <text evidence="1">The sequence shown here is derived from an EMBL/GenBank/DDBJ whole genome shotgun (WGS) entry which is preliminary data.</text>
</comment>
<organism evidence="1 2">
    <name type="scientific">Bradyrhizobium jicamae</name>
    <dbReference type="NCBI Taxonomy" id="280332"/>
    <lineage>
        <taxon>Bacteria</taxon>
        <taxon>Pseudomonadati</taxon>
        <taxon>Pseudomonadota</taxon>
        <taxon>Alphaproteobacteria</taxon>
        <taxon>Hyphomicrobiales</taxon>
        <taxon>Nitrobacteraceae</taxon>
        <taxon>Bradyrhizobium</taxon>
    </lineage>
</organism>